<dbReference type="InterPro" id="IPR036390">
    <property type="entry name" value="WH_DNA-bd_sf"/>
</dbReference>
<comment type="caution">
    <text evidence="3">The sequence shown here is derived from an EMBL/GenBank/DDBJ whole genome shotgun (WGS) entry which is preliminary data.</text>
</comment>
<name>A0A941ITR3_9ACTN</name>
<dbReference type="GO" id="GO:0003700">
    <property type="term" value="F:DNA-binding transcription factor activity"/>
    <property type="evidence" value="ECO:0007669"/>
    <property type="project" value="InterPro"/>
</dbReference>
<proteinExistence type="predicted"/>
<dbReference type="PANTHER" id="PTHR33164:SF57">
    <property type="entry name" value="MARR-FAMILY TRANSCRIPTIONAL REGULATOR"/>
    <property type="match status" value="1"/>
</dbReference>
<dbReference type="RefSeq" id="WP_212532418.1">
    <property type="nucleotide sequence ID" value="NZ_JAGSOG010000244.1"/>
</dbReference>
<protein>
    <submittedName>
        <fullName evidence="3">MarR family transcriptional regulator</fullName>
    </submittedName>
</protein>
<keyword evidence="4" id="KW-1185">Reference proteome</keyword>
<evidence type="ECO:0000313" key="4">
    <source>
        <dbReference type="Proteomes" id="UP000675781"/>
    </source>
</evidence>
<evidence type="ECO:0000256" key="1">
    <source>
        <dbReference type="SAM" id="MobiDB-lite"/>
    </source>
</evidence>
<dbReference type="AlphaFoldDB" id="A0A941ITR3"/>
<dbReference type="Gene3D" id="1.10.10.10">
    <property type="entry name" value="Winged helix-like DNA-binding domain superfamily/Winged helix DNA-binding domain"/>
    <property type="match status" value="1"/>
</dbReference>
<gene>
    <name evidence="3" type="ORF">KDL01_32090</name>
</gene>
<feature type="domain" description="HTH marR-type" evidence="2">
    <location>
        <begin position="40"/>
        <end position="174"/>
    </location>
</feature>
<dbReference type="SUPFAM" id="SSF46785">
    <property type="entry name" value="Winged helix' DNA-binding domain"/>
    <property type="match status" value="1"/>
</dbReference>
<organism evidence="3 4">
    <name type="scientific">Actinospica durhamensis</name>
    <dbReference type="NCBI Taxonomy" id="1508375"/>
    <lineage>
        <taxon>Bacteria</taxon>
        <taxon>Bacillati</taxon>
        <taxon>Actinomycetota</taxon>
        <taxon>Actinomycetes</taxon>
        <taxon>Catenulisporales</taxon>
        <taxon>Actinospicaceae</taxon>
        <taxon>Actinospica</taxon>
    </lineage>
</organism>
<sequence>MDARSDAARSDAAPSDTHAEEAGALPGTAAGALPGLPDDLATLWYLVRRVAGLFDRSGEALFQRELGISLAQFLVLSVVDAHPGPLSQQAIADRLGLTKGTVSRQIDGAVNAGWMTVEVSARTRRENSVALTAAGTALVRRGDDAFKRARATELPDLDPDDQRTAIRVLAAVNESLDASVRRA</sequence>
<dbReference type="InterPro" id="IPR036388">
    <property type="entry name" value="WH-like_DNA-bd_sf"/>
</dbReference>
<dbReference type="Pfam" id="PF12802">
    <property type="entry name" value="MarR_2"/>
    <property type="match status" value="1"/>
</dbReference>
<dbReference type="InterPro" id="IPR000835">
    <property type="entry name" value="HTH_MarR-typ"/>
</dbReference>
<feature type="compositionally biased region" description="Low complexity" evidence="1">
    <location>
        <begin position="10"/>
        <end position="30"/>
    </location>
</feature>
<feature type="region of interest" description="Disordered" evidence="1">
    <location>
        <begin position="1"/>
        <end position="30"/>
    </location>
</feature>
<dbReference type="EMBL" id="JAGSOG010000244">
    <property type="protein sequence ID" value="MBR7837957.1"/>
    <property type="molecule type" value="Genomic_DNA"/>
</dbReference>
<reference evidence="3" key="1">
    <citation type="submission" date="2021-04" db="EMBL/GenBank/DDBJ databases">
        <title>Genome based classification of Actinospica acidithermotolerans sp. nov., an actinobacterium isolated from an Indonesian hot spring.</title>
        <authorList>
            <person name="Kusuma A.B."/>
            <person name="Putra K.E."/>
            <person name="Nafisah S."/>
            <person name="Loh J."/>
            <person name="Nouioui I."/>
            <person name="Goodfellow M."/>
        </authorList>
    </citation>
    <scope>NUCLEOTIDE SEQUENCE</scope>
    <source>
        <strain evidence="3">CSCA 57</strain>
    </source>
</reference>
<dbReference type="PANTHER" id="PTHR33164">
    <property type="entry name" value="TRANSCRIPTIONAL REGULATOR, MARR FAMILY"/>
    <property type="match status" value="1"/>
</dbReference>
<dbReference type="GO" id="GO:0006950">
    <property type="term" value="P:response to stress"/>
    <property type="evidence" value="ECO:0007669"/>
    <property type="project" value="TreeGrafter"/>
</dbReference>
<dbReference type="PROSITE" id="PS50995">
    <property type="entry name" value="HTH_MARR_2"/>
    <property type="match status" value="1"/>
</dbReference>
<evidence type="ECO:0000313" key="3">
    <source>
        <dbReference type="EMBL" id="MBR7837957.1"/>
    </source>
</evidence>
<dbReference type="SMART" id="SM00347">
    <property type="entry name" value="HTH_MARR"/>
    <property type="match status" value="1"/>
</dbReference>
<dbReference type="Proteomes" id="UP000675781">
    <property type="component" value="Unassembled WGS sequence"/>
</dbReference>
<accession>A0A941ITR3</accession>
<dbReference type="InterPro" id="IPR039422">
    <property type="entry name" value="MarR/SlyA-like"/>
</dbReference>
<evidence type="ECO:0000259" key="2">
    <source>
        <dbReference type="PROSITE" id="PS50995"/>
    </source>
</evidence>